<protein>
    <submittedName>
        <fullName evidence="3">Glycosyltransferase family 4 protein</fullName>
    </submittedName>
</protein>
<comment type="caution">
    <text evidence="3">The sequence shown here is derived from an EMBL/GenBank/DDBJ whole genome shotgun (WGS) entry which is preliminary data.</text>
</comment>
<dbReference type="Gene3D" id="3.40.50.2000">
    <property type="entry name" value="Glycogen Phosphorylase B"/>
    <property type="match status" value="2"/>
</dbReference>
<dbReference type="Pfam" id="PF00534">
    <property type="entry name" value="Glycos_transf_1"/>
    <property type="match status" value="1"/>
</dbReference>
<accession>A0A7C2B1Z2</accession>
<reference evidence="3" key="1">
    <citation type="journal article" date="2020" name="mSystems">
        <title>Genome- and Community-Level Interaction Insights into Carbon Utilization and Element Cycling Functions of Hydrothermarchaeota in Hydrothermal Sediment.</title>
        <authorList>
            <person name="Zhou Z."/>
            <person name="Liu Y."/>
            <person name="Xu W."/>
            <person name="Pan J."/>
            <person name="Luo Z.H."/>
            <person name="Li M."/>
        </authorList>
    </citation>
    <scope>NUCLEOTIDE SEQUENCE [LARGE SCALE GENOMIC DNA]</scope>
    <source>
        <strain evidence="3">SpSt-222</strain>
    </source>
</reference>
<dbReference type="EMBL" id="DSJL01000011">
    <property type="protein sequence ID" value="HEF65577.1"/>
    <property type="molecule type" value="Genomic_DNA"/>
</dbReference>
<name>A0A7C2B1Z2_THERO</name>
<keyword evidence="3" id="KW-0808">Transferase</keyword>
<dbReference type="CDD" id="cd03801">
    <property type="entry name" value="GT4_PimA-like"/>
    <property type="match status" value="1"/>
</dbReference>
<dbReference type="AlphaFoldDB" id="A0A7C2B1Z2"/>
<gene>
    <name evidence="3" type="ORF">ENP47_08280</name>
</gene>
<feature type="domain" description="Glycosyl transferase family 1" evidence="1">
    <location>
        <begin position="188"/>
        <end position="343"/>
    </location>
</feature>
<dbReference type="InterPro" id="IPR001296">
    <property type="entry name" value="Glyco_trans_1"/>
</dbReference>
<evidence type="ECO:0000259" key="1">
    <source>
        <dbReference type="Pfam" id="PF00534"/>
    </source>
</evidence>
<proteinExistence type="predicted"/>
<evidence type="ECO:0000259" key="2">
    <source>
        <dbReference type="Pfam" id="PF13439"/>
    </source>
</evidence>
<dbReference type="PANTHER" id="PTHR12526:SF636">
    <property type="entry name" value="BLL3647 PROTEIN"/>
    <property type="match status" value="1"/>
</dbReference>
<dbReference type="InterPro" id="IPR028098">
    <property type="entry name" value="Glyco_trans_4-like_N"/>
</dbReference>
<evidence type="ECO:0000313" key="3">
    <source>
        <dbReference type="EMBL" id="HEF65577.1"/>
    </source>
</evidence>
<dbReference type="Pfam" id="PF13439">
    <property type="entry name" value="Glyco_transf_4"/>
    <property type="match status" value="1"/>
</dbReference>
<dbReference type="PANTHER" id="PTHR12526">
    <property type="entry name" value="GLYCOSYLTRANSFERASE"/>
    <property type="match status" value="1"/>
</dbReference>
<dbReference type="SUPFAM" id="SSF53756">
    <property type="entry name" value="UDP-Glycosyltransferase/glycogen phosphorylase"/>
    <property type="match status" value="1"/>
</dbReference>
<sequence length="378" mass="42946">MRILIVSKALVNGVYQRKLEELARLPDVELLAVVPPFWHENRVGVLQLERRFVEGYQLVVEPMWFNGHHHVHFYPGLGKHIARFRPDILHIDEEPYNLVTAHAALLGRRYGARILFFTWQNLYRRYPPPFSWFEQLNYRLASAAVAGNHEAADVLRRKGFRGPLAVIPQFGVDPELFRPMTVARAAVPTIGFVGRLVPEKGADLLIRALAQLPGRVQLEIVGDGIERTRLELLATELGVRDRVLFRGGVPPALMPEALNRFDVLVVPSRTRRNWKEQFGRVIIEAMSCGVPVVGSSSGEIPHVIGDPSLVFPEDDVDALVRLLRNLLADPDRLRQLGEAGRRRVLAHYTQRRIAEQYYAVYQAMLAARRFESQVTEEG</sequence>
<organism evidence="3">
    <name type="scientific">Thermomicrobium roseum</name>
    <dbReference type="NCBI Taxonomy" id="500"/>
    <lineage>
        <taxon>Bacteria</taxon>
        <taxon>Pseudomonadati</taxon>
        <taxon>Thermomicrobiota</taxon>
        <taxon>Thermomicrobia</taxon>
        <taxon>Thermomicrobiales</taxon>
        <taxon>Thermomicrobiaceae</taxon>
        <taxon>Thermomicrobium</taxon>
    </lineage>
</organism>
<dbReference type="GO" id="GO:0016757">
    <property type="term" value="F:glycosyltransferase activity"/>
    <property type="evidence" value="ECO:0007669"/>
    <property type="project" value="InterPro"/>
</dbReference>
<feature type="domain" description="Glycosyltransferase subfamily 4-like N-terminal" evidence="2">
    <location>
        <begin position="53"/>
        <end position="174"/>
    </location>
</feature>